<dbReference type="GO" id="GO:0005737">
    <property type="term" value="C:cytoplasm"/>
    <property type="evidence" value="ECO:0007669"/>
    <property type="project" value="TreeGrafter"/>
</dbReference>
<evidence type="ECO:0000259" key="7">
    <source>
        <dbReference type="Pfam" id="PF00081"/>
    </source>
</evidence>
<dbReference type="KEGG" id="ssab:SSABA_v1c00960"/>
<dbReference type="Pfam" id="PF00081">
    <property type="entry name" value="Sod_Fe_N"/>
    <property type="match status" value="1"/>
</dbReference>
<comment type="catalytic activity">
    <reaction evidence="6">
        <text>2 superoxide + 2 H(+) = H2O2 + O2</text>
        <dbReference type="Rhea" id="RHEA:20696"/>
        <dbReference type="ChEBI" id="CHEBI:15378"/>
        <dbReference type="ChEBI" id="CHEBI:15379"/>
        <dbReference type="ChEBI" id="CHEBI:16240"/>
        <dbReference type="ChEBI" id="CHEBI:18421"/>
        <dbReference type="EC" id="1.15.1.1"/>
    </reaction>
</comment>
<dbReference type="GO" id="GO:0046872">
    <property type="term" value="F:metal ion binding"/>
    <property type="evidence" value="ECO:0007669"/>
    <property type="project" value="UniProtKB-KW"/>
</dbReference>
<comment type="similarity">
    <text evidence="1 6">Belongs to the iron/manganese superoxide dismutase family.</text>
</comment>
<comment type="function">
    <text evidence="6">Destroys radicals which are normally produced within the cells and which are toxic to biological systems.</text>
</comment>
<dbReference type="InterPro" id="IPR036324">
    <property type="entry name" value="Mn/Fe_SOD_N_sf"/>
</dbReference>
<name>W6A8L2_9MOLU</name>
<sequence>MFKRIELGEEIDFLEPVISKEQIDLHYNRHHLAYETVLNKVLSKYELPESIKTLEDLVRNYLSLPKELHVAVRQFGGGLINLNFYFKILKKDVKLTDGPLKEAILYNFKTVEGFCDEIARYALSIFGSGWTWLVIDRNENMRIYNTFNQDNPWFLGMTPIIGICVWEHAYTLDYLDNREEYVRNVLKNIDWEMVQKLYTNALK</sequence>
<dbReference type="EMBL" id="CP006934">
    <property type="protein sequence ID" value="AHI53508.1"/>
    <property type="molecule type" value="Genomic_DNA"/>
</dbReference>
<evidence type="ECO:0000256" key="2">
    <source>
        <dbReference type="ARBA" id="ARBA00012682"/>
    </source>
</evidence>
<dbReference type="EC" id="1.15.1.1" evidence="2 6"/>
<reference evidence="9 10" key="1">
    <citation type="journal article" date="2014" name="Genome Biol. Evol.">
        <title>Molecular evolution of the substrate utilization strategies and putative virulence factors in mosquito-associated Spiroplasma species.</title>
        <authorList>
            <person name="Chang T.H."/>
            <person name="Lo W.S."/>
            <person name="Ku C."/>
            <person name="Chen L.L."/>
            <person name="Kuo C.H."/>
        </authorList>
    </citation>
    <scope>NUCLEOTIDE SEQUENCE [LARGE SCALE GENOMIC DNA]</scope>
    <source>
        <strain evidence="9">Ar-1343</strain>
    </source>
</reference>
<evidence type="ECO:0000256" key="3">
    <source>
        <dbReference type="ARBA" id="ARBA00022723"/>
    </source>
</evidence>
<feature type="binding site" evidence="5">
    <location>
        <position position="26"/>
    </location>
    <ligand>
        <name>Mn(2+)</name>
        <dbReference type="ChEBI" id="CHEBI:29035"/>
    </ligand>
</feature>
<dbReference type="Gene3D" id="3.55.40.20">
    <property type="entry name" value="Iron/manganese superoxide dismutase, C-terminal domain"/>
    <property type="match status" value="1"/>
</dbReference>
<dbReference type="InterPro" id="IPR036314">
    <property type="entry name" value="SOD_C_sf"/>
</dbReference>
<dbReference type="eggNOG" id="COG0605">
    <property type="taxonomic scope" value="Bacteria"/>
</dbReference>
<dbReference type="AlphaFoldDB" id="W6A8L2"/>
<evidence type="ECO:0000313" key="10">
    <source>
        <dbReference type="Proteomes" id="UP000019265"/>
    </source>
</evidence>
<protein>
    <recommendedName>
        <fullName evidence="2 6">Superoxide dismutase</fullName>
        <ecNumber evidence="2 6">1.15.1.1</ecNumber>
    </recommendedName>
</protein>
<feature type="domain" description="Manganese/iron superoxide dismutase N-terminal" evidence="7">
    <location>
        <begin position="6"/>
        <end position="89"/>
    </location>
</feature>
<evidence type="ECO:0000313" key="9">
    <source>
        <dbReference type="EMBL" id="AHI53508.1"/>
    </source>
</evidence>
<accession>W6A8L2</accession>
<dbReference type="InterPro" id="IPR001189">
    <property type="entry name" value="Mn/Fe_SOD"/>
</dbReference>
<dbReference type="Pfam" id="PF02777">
    <property type="entry name" value="Sod_Fe_C"/>
    <property type="match status" value="1"/>
</dbReference>
<dbReference type="InterPro" id="IPR019832">
    <property type="entry name" value="Mn/Fe_SOD_C"/>
</dbReference>
<proteinExistence type="inferred from homology"/>
<dbReference type="PATRIC" id="fig|1276257.3.peg.98"/>
<dbReference type="GO" id="GO:0004784">
    <property type="term" value="F:superoxide dismutase activity"/>
    <property type="evidence" value="ECO:0007669"/>
    <property type="project" value="UniProtKB-EC"/>
</dbReference>
<dbReference type="RefSeq" id="WP_025250648.1">
    <property type="nucleotide sequence ID" value="NZ_CP006934.1"/>
</dbReference>
<dbReference type="STRING" id="1276257.SSABA_v1c00960"/>
<evidence type="ECO:0000256" key="4">
    <source>
        <dbReference type="ARBA" id="ARBA00023002"/>
    </source>
</evidence>
<dbReference type="PRINTS" id="PR01703">
    <property type="entry name" value="MNSODISMTASE"/>
</dbReference>
<dbReference type="PIRSF" id="PIRSF000349">
    <property type="entry name" value="SODismutase"/>
    <property type="match status" value="1"/>
</dbReference>
<feature type="domain" description="Manganese/iron superoxide dismutase C-terminal" evidence="8">
    <location>
        <begin position="97"/>
        <end position="196"/>
    </location>
</feature>
<dbReference type="PANTHER" id="PTHR43595:SF2">
    <property type="entry name" value="SMALL RIBOSOMAL SUBUNIT PROTEIN MS42"/>
    <property type="match status" value="1"/>
</dbReference>
<organism evidence="9 10">
    <name type="scientific">Spiroplasma sabaudiense Ar-1343</name>
    <dbReference type="NCBI Taxonomy" id="1276257"/>
    <lineage>
        <taxon>Bacteria</taxon>
        <taxon>Bacillati</taxon>
        <taxon>Mycoplasmatota</taxon>
        <taxon>Mollicutes</taxon>
        <taxon>Entomoplasmatales</taxon>
        <taxon>Spiroplasmataceae</taxon>
        <taxon>Spiroplasma</taxon>
    </lineage>
</organism>
<evidence type="ECO:0000256" key="1">
    <source>
        <dbReference type="ARBA" id="ARBA00008714"/>
    </source>
</evidence>
<dbReference type="SUPFAM" id="SSF54719">
    <property type="entry name" value="Fe,Mn superoxide dismutase (SOD), C-terminal domain"/>
    <property type="match status" value="1"/>
</dbReference>
<dbReference type="OrthoDB" id="9803125at2"/>
<evidence type="ECO:0000259" key="8">
    <source>
        <dbReference type="Pfam" id="PF02777"/>
    </source>
</evidence>
<gene>
    <name evidence="9" type="ORF">SSABA_v1c00960</name>
</gene>
<keyword evidence="10" id="KW-1185">Reference proteome</keyword>
<evidence type="ECO:0000256" key="6">
    <source>
        <dbReference type="RuleBase" id="RU000414"/>
    </source>
</evidence>
<dbReference type="HOGENOM" id="CLU_031625_0_1_14"/>
<feature type="binding site" evidence="5">
    <location>
        <position position="168"/>
    </location>
    <ligand>
        <name>Mn(2+)</name>
        <dbReference type="ChEBI" id="CHEBI:29035"/>
    </ligand>
</feature>
<dbReference type="Proteomes" id="UP000019265">
    <property type="component" value="Chromosome"/>
</dbReference>
<dbReference type="SUPFAM" id="SSF46609">
    <property type="entry name" value="Fe,Mn superoxide dismutase (SOD), N-terminal domain"/>
    <property type="match status" value="1"/>
</dbReference>
<evidence type="ECO:0000256" key="5">
    <source>
        <dbReference type="PIRSR" id="PIRSR000349-1"/>
    </source>
</evidence>
<keyword evidence="4 6" id="KW-0560">Oxidoreductase</keyword>
<dbReference type="PANTHER" id="PTHR43595">
    <property type="entry name" value="37S RIBOSOMAL PROTEIN S26, MITOCHONDRIAL"/>
    <property type="match status" value="1"/>
</dbReference>
<dbReference type="InterPro" id="IPR019831">
    <property type="entry name" value="Mn/Fe_SOD_N"/>
</dbReference>
<keyword evidence="3 5" id="KW-0479">Metal-binding</keyword>
<dbReference type="Gene3D" id="1.10.287.990">
    <property type="entry name" value="Fe,Mn superoxide dismutase (SOD) domain"/>
    <property type="match status" value="1"/>
</dbReference>